<dbReference type="Proteomes" id="UP000247099">
    <property type="component" value="Unassembled WGS sequence"/>
</dbReference>
<accession>A0A317ZCY5</accession>
<dbReference type="AlphaFoldDB" id="A0A317ZCY5"/>
<name>A0A317ZCY5_9BACT</name>
<sequence>MNTKYAQIAQKLKIKYGLRNTPSDSQVENWKSKVELKKKVGLTVETAGRSAAEDIFTDYSTVKYASQADTIEALLEEIARMEREGR</sequence>
<keyword evidence="2" id="KW-1185">Reference proteome</keyword>
<evidence type="ECO:0000313" key="1">
    <source>
        <dbReference type="EMBL" id="PXA02850.1"/>
    </source>
</evidence>
<dbReference type="InParanoid" id="A0A317ZCY5"/>
<protein>
    <submittedName>
        <fullName evidence="1">Uncharacterized protein</fullName>
    </submittedName>
</protein>
<dbReference type="EMBL" id="QHJQ01000021">
    <property type="protein sequence ID" value="PXA02850.1"/>
    <property type="molecule type" value="Genomic_DNA"/>
</dbReference>
<dbReference type="RefSeq" id="WP_110132279.1">
    <property type="nucleotide sequence ID" value="NZ_QHJQ01000021.1"/>
</dbReference>
<reference evidence="1 2" key="1">
    <citation type="submission" date="2018-05" db="EMBL/GenBank/DDBJ databases">
        <title>Coraliomargarita sinensis sp. nov., isolated from a marine solar saltern.</title>
        <authorList>
            <person name="Zhou L.Y."/>
        </authorList>
    </citation>
    <scope>NUCLEOTIDE SEQUENCE [LARGE SCALE GENOMIC DNA]</scope>
    <source>
        <strain evidence="1 2">WN38</strain>
    </source>
</reference>
<organism evidence="1 2">
    <name type="scientific">Coraliomargarita sinensis</name>
    <dbReference type="NCBI Taxonomy" id="2174842"/>
    <lineage>
        <taxon>Bacteria</taxon>
        <taxon>Pseudomonadati</taxon>
        <taxon>Verrucomicrobiota</taxon>
        <taxon>Opitutia</taxon>
        <taxon>Puniceicoccales</taxon>
        <taxon>Coraliomargaritaceae</taxon>
        <taxon>Coraliomargarita</taxon>
    </lineage>
</organism>
<comment type="caution">
    <text evidence="1">The sequence shown here is derived from an EMBL/GenBank/DDBJ whole genome shotgun (WGS) entry which is preliminary data.</text>
</comment>
<proteinExistence type="predicted"/>
<gene>
    <name evidence="1" type="ORF">DDZ13_15020</name>
</gene>
<evidence type="ECO:0000313" key="2">
    <source>
        <dbReference type="Proteomes" id="UP000247099"/>
    </source>
</evidence>